<evidence type="ECO:0000313" key="4">
    <source>
        <dbReference type="Proteomes" id="UP000243524"/>
    </source>
</evidence>
<name>A0A2I0QXV5_9BACI</name>
<evidence type="ECO:0000313" key="3">
    <source>
        <dbReference type="EMBL" id="PKR79155.1"/>
    </source>
</evidence>
<dbReference type="PANTHER" id="PTHR43861:SF3">
    <property type="entry name" value="PUTATIVE (AFU_ORTHOLOGUE AFUA_2G14390)-RELATED"/>
    <property type="match status" value="1"/>
</dbReference>
<dbReference type="PANTHER" id="PTHR43861">
    <property type="entry name" value="TRANS-ACONITATE 2-METHYLTRANSFERASE-RELATED"/>
    <property type="match status" value="1"/>
</dbReference>
<dbReference type="GO" id="GO:0008168">
    <property type="term" value="F:methyltransferase activity"/>
    <property type="evidence" value="ECO:0007669"/>
    <property type="project" value="UniProtKB-KW"/>
</dbReference>
<dbReference type="EMBL" id="PJNH01000001">
    <property type="protein sequence ID" value="PKR79155.1"/>
    <property type="molecule type" value="Genomic_DNA"/>
</dbReference>
<proteinExistence type="predicted"/>
<keyword evidence="4" id="KW-1185">Reference proteome</keyword>
<feature type="domain" description="Methyltransferase" evidence="2">
    <location>
        <begin position="43"/>
        <end position="131"/>
    </location>
</feature>
<evidence type="ECO:0000256" key="1">
    <source>
        <dbReference type="ARBA" id="ARBA00022679"/>
    </source>
</evidence>
<protein>
    <submittedName>
        <fullName evidence="3">SAM-dependent methyltransferase</fullName>
    </submittedName>
</protein>
<sequence>MLLSNKWDENFSDDDYVYGTEPNEFIKEYSEMIPANSEVGCFAEGEGRNAIHLAKLGHRVTSFDNSEVGLEKTKKLAAMNDVEVLTHKVDLTKEKVEENSFDAAIMVFGHVSKEDQDYLMKNMFDSVKKGGHIFIEVYSEEQVDYGTGGPKTKEMLYRPVDIMRWTSSFKRLHFYSGEAERVEGKRHDGLGHVIQVVARK</sequence>
<dbReference type="InterPro" id="IPR029063">
    <property type="entry name" value="SAM-dependent_MTases_sf"/>
</dbReference>
<keyword evidence="3" id="KW-0489">Methyltransferase</keyword>
<keyword evidence="1 3" id="KW-0808">Transferase</keyword>
<reference evidence="3 4" key="1">
    <citation type="submission" date="2017-06" db="EMBL/GenBank/DDBJ databases">
        <title>the draft geome sequence of Illustriluteabacillus marina B3227.</title>
        <authorList>
            <person name="He R.-H."/>
            <person name="Du Z.-J."/>
        </authorList>
    </citation>
    <scope>NUCLEOTIDE SEQUENCE [LARGE SCALE GENOMIC DNA]</scope>
    <source>
        <strain evidence="3 4">B3227</strain>
    </source>
</reference>
<dbReference type="GO" id="GO:0032259">
    <property type="term" value="P:methylation"/>
    <property type="evidence" value="ECO:0007669"/>
    <property type="project" value="UniProtKB-KW"/>
</dbReference>
<organism evidence="3 4">
    <name type="scientific">Halalkalibacillus sediminis</name>
    <dbReference type="NCBI Taxonomy" id="2018042"/>
    <lineage>
        <taxon>Bacteria</taxon>
        <taxon>Bacillati</taxon>
        <taxon>Bacillota</taxon>
        <taxon>Bacilli</taxon>
        <taxon>Bacillales</taxon>
        <taxon>Bacillaceae</taxon>
        <taxon>Halalkalibacillus</taxon>
    </lineage>
</organism>
<dbReference type="SUPFAM" id="SSF53335">
    <property type="entry name" value="S-adenosyl-L-methionine-dependent methyltransferases"/>
    <property type="match status" value="1"/>
</dbReference>
<dbReference type="Gene3D" id="3.40.50.150">
    <property type="entry name" value="Vaccinia Virus protein VP39"/>
    <property type="match status" value="1"/>
</dbReference>
<dbReference type="AlphaFoldDB" id="A0A2I0QXV5"/>
<dbReference type="InterPro" id="IPR041698">
    <property type="entry name" value="Methyltransf_25"/>
</dbReference>
<dbReference type="Proteomes" id="UP000243524">
    <property type="component" value="Unassembled WGS sequence"/>
</dbReference>
<accession>A0A2I0QXV5</accession>
<dbReference type="Pfam" id="PF13649">
    <property type="entry name" value="Methyltransf_25"/>
    <property type="match status" value="1"/>
</dbReference>
<evidence type="ECO:0000259" key="2">
    <source>
        <dbReference type="Pfam" id="PF13649"/>
    </source>
</evidence>
<comment type="caution">
    <text evidence="3">The sequence shown here is derived from an EMBL/GenBank/DDBJ whole genome shotgun (WGS) entry which is preliminary data.</text>
</comment>
<gene>
    <name evidence="3" type="ORF">CEY16_05225</name>
</gene>